<dbReference type="InterPro" id="IPR013325">
    <property type="entry name" value="RNA_pol_sigma_r2"/>
</dbReference>
<dbReference type="EMBL" id="CP051428">
    <property type="protein sequence ID" value="QJC53788.1"/>
    <property type="molecule type" value="Genomic_DNA"/>
</dbReference>
<dbReference type="GO" id="GO:0003677">
    <property type="term" value="F:DNA binding"/>
    <property type="evidence" value="ECO:0007669"/>
    <property type="project" value="InterPro"/>
</dbReference>
<dbReference type="PANTHER" id="PTHR30173:SF36">
    <property type="entry name" value="ECF RNA POLYMERASE SIGMA FACTOR SIGJ"/>
    <property type="match status" value="1"/>
</dbReference>
<dbReference type="Gene3D" id="1.10.10.10">
    <property type="entry name" value="Winged helix-like DNA-binding domain superfamily/Winged helix DNA-binding domain"/>
    <property type="match status" value="1"/>
</dbReference>
<dbReference type="Gene3D" id="1.10.1740.10">
    <property type="match status" value="1"/>
</dbReference>
<dbReference type="GO" id="GO:0006352">
    <property type="term" value="P:DNA-templated transcription initiation"/>
    <property type="evidence" value="ECO:0007669"/>
    <property type="project" value="InterPro"/>
</dbReference>
<dbReference type="RefSeq" id="WP_168909319.1">
    <property type="nucleotide sequence ID" value="NZ_CP051428.1"/>
</dbReference>
<proteinExistence type="predicted"/>
<protein>
    <submittedName>
        <fullName evidence="5">Sigma-70 family RNA polymerase sigma factor</fullName>
    </submittedName>
</protein>
<dbReference type="Proteomes" id="UP000502136">
    <property type="component" value="Chromosome"/>
</dbReference>
<dbReference type="SUPFAM" id="SSF88946">
    <property type="entry name" value="Sigma2 domain of RNA polymerase sigma factors"/>
    <property type="match status" value="1"/>
</dbReference>
<feature type="compositionally biased region" description="Basic and acidic residues" evidence="2">
    <location>
        <begin position="1"/>
        <end position="23"/>
    </location>
</feature>
<evidence type="ECO:0000313" key="5">
    <source>
        <dbReference type="EMBL" id="QJC53788.1"/>
    </source>
</evidence>
<dbReference type="InterPro" id="IPR036388">
    <property type="entry name" value="WH-like_DNA-bd_sf"/>
</dbReference>
<dbReference type="AlphaFoldDB" id="A0A6H2H375"/>
<dbReference type="InterPro" id="IPR013249">
    <property type="entry name" value="RNA_pol_sigma70_r4_t2"/>
</dbReference>
<feature type="compositionally biased region" description="Basic residues" evidence="2">
    <location>
        <begin position="174"/>
        <end position="183"/>
    </location>
</feature>
<evidence type="ECO:0000313" key="6">
    <source>
        <dbReference type="Proteomes" id="UP000502136"/>
    </source>
</evidence>
<dbReference type="KEGG" id="palr:HGI30_21185"/>
<dbReference type="InterPro" id="IPR052704">
    <property type="entry name" value="ECF_Sigma-70_Domain"/>
</dbReference>
<dbReference type="Gene3D" id="3.10.450.50">
    <property type="match status" value="1"/>
</dbReference>
<dbReference type="InterPro" id="IPR007627">
    <property type="entry name" value="RNA_pol_sigma70_r2"/>
</dbReference>
<dbReference type="SUPFAM" id="SSF88659">
    <property type="entry name" value="Sigma3 and sigma4 domains of RNA polymerase sigma factors"/>
    <property type="match status" value="1"/>
</dbReference>
<feature type="region of interest" description="Disordered" evidence="2">
    <location>
        <begin position="174"/>
        <end position="219"/>
    </location>
</feature>
<feature type="region of interest" description="Disordered" evidence="2">
    <location>
        <begin position="1"/>
        <end position="24"/>
    </location>
</feature>
<dbReference type="PANTHER" id="PTHR30173">
    <property type="entry name" value="SIGMA 19 FACTOR"/>
    <property type="match status" value="1"/>
</dbReference>
<dbReference type="InterPro" id="IPR013324">
    <property type="entry name" value="RNA_pol_sigma_r3/r4-like"/>
</dbReference>
<evidence type="ECO:0000256" key="2">
    <source>
        <dbReference type="SAM" id="MobiDB-lite"/>
    </source>
</evidence>
<gene>
    <name evidence="5" type="ORF">HGI30_21185</name>
</gene>
<keyword evidence="6" id="KW-1185">Reference proteome</keyword>
<dbReference type="NCBIfam" id="TIGR02937">
    <property type="entry name" value="sigma70-ECF"/>
    <property type="match status" value="1"/>
</dbReference>
<comment type="subunit">
    <text evidence="1">Interacts transiently with the RNA polymerase catalytic core formed by RpoA, RpoB, RpoC and RpoZ (2 alpha, 1 beta, 1 beta' and 1 omega subunit) to form the RNA polymerase holoenzyme that can initiate transcription.</text>
</comment>
<name>A0A6H2H375_9BACL</name>
<evidence type="ECO:0000256" key="1">
    <source>
        <dbReference type="ARBA" id="ARBA00011344"/>
    </source>
</evidence>
<dbReference type="Pfam" id="PF08281">
    <property type="entry name" value="Sigma70_r4_2"/>
    <property type="match status" value="1"/>
</dbReference>
<dbReference type="GO" id="GO:0016987">
    <property type="term" value="F:sigma factor activity"/>
    <property type="evidence" value="ECO:0007669"/>
    <property type="project" value="InterPro"/>
</dbReference>
<dbReference type="SUPFAM" id="SSF54427">
    <property type="entry name" value="NTF2-like"/>
    <property type="match status" value="1"/>
</dbReference>
<organism evidence="5 6">
    <name type="scientific">Paenibacillus albicereus</name>
    <dbReference type="NCBI Taxonomy" id="2726185"/>
    <lineage>
        <taxon>Bacteria</taxon>
        <taxon>Bacillati</taxon>
        <taxon>Bacillota</taxon>
        <taxon>Bacilli</taxon>
        <taxon>Bacillales</taxon>
        <taxon>Paenibacillaceae</taxon>
        <taxon>Paenibacillus</taxon>
    </lineage>
</organism>
<evidence type="ECO:0000259" key="4">
    <source>
        <dbReference type="Pfam" id="PF08281"/>
    </source>
</evidence>
<feature type="domain" description="RNA polymerase sigma factor 70 region 4 type 2" evidence="4">
    <location>
        <begin position="132"/>
        <end position="181"/>
    </location>
</feature>
<accession>A0A6H2H375</accession>
<reference evidence="5 6" key="1">
    <citation type="submission" date="2020-04" db="EMBL/GenBank/DDBJ databases">
        <title>Novel Paenibacillus strain UniB2 isolated from commercial digestive syrup.</title>
        <authorList>
            <person name="Thorat V."/>
            <person name="Kirdat K."/>
            <person name="Tiwarekar B."/>
            <person name="Yadav A."/>
        </authorList>
    </citation>
    <scope>NUCLEOTIDE SEQUENCE [LARGE SCALE GENOMIC DNA]</scope>
    <source>
        <strain evidence="5 6">UniB2</strain>
    </source>
</reference>
<sequence>MEKEEAGGGRERRTDGAEGREGELALEGLYRTERSSVFRAAYRMLGSVADAEDVTQELFADLHAGGLPELRSSRAYLVRAAVNRSLKLLGSARRRRERYAGEWLPEPLPDPDGPELPEQAAEQRERLTYGFMTLLEQLTPTERAVLVLHEAYGYAYEEIAIMLGKTPAACRQHGSRAKRKLSRARGEKEEAAADRKESRAGRAAVSMKPQEEDEADAARGGAAREQLIARFVEAFERARVEELRELLSDDAVLVTDGGGKVRAAMRPIVGKERVLSFLASPKILHSARAALKRLVRLNGEPQLLLLAKPGEAESILCLEADASGTRIRKLYLIRNPDKLAHVKA</sequence>
<dbReference type="Pfam" id="PF04542">
    <property type="entry name" value="Sigma70_r2"/>
    <property type="match status" value="1"/>
</dbReference>
<dbReference type="InterPro" id="IPR014284">
    <property type="entry name" value="RNA_pol_sigma-70_dom"/>
</dbReference>
<evidence type="ECO:0000259" key="3">
    <source>
        <dbReference type="Pfam" id="PF04542"/>
    </source>
</evidence>
<dbReference type="InterPro" id="IPR032710">
    <property type="entry name" value="NTF2-like_dom_sf"/>
</dbReference>
<feature type="compositionally biased region" description="Basic and acidic residues" evidence="2">
    <location>
        <begin position="184"/>
        <end position="200"/>
    </location>
</feature>
<feature type="domain" description="RNA polymerase sigma-70 region 2" evidence="3">
    <location>
        <begin position="29"/>
        <end position="94"/>
    </location>
</feature>